<protein>
    <submittedName>
        <fullName evidence="1">Uncharacterized protein</fullName>
    </submittedName>
</protein>
<proteinExistence type="predicted"/>
<comment type="caution">
    <text evidence="1">The sequence shown here is derived from an EMBL/GenBank/DDBJ whole genome shotgun (WGS) entry which is preliminary data.</text>
</comment>
<dbReference type="Proteomes" id="UP000187203">
    <property type="component" value="Unassembled WGS sequence"/>
</dbReference>
<sequence>MTRVNDERKGEELSILIKEIKKIAGFVEIFH</sequence>
<evidence type="ECO:0000313" key="2">
    <source>
        <dbReference type="Proteomes" id="UP000187203"/>
    </source>
</evidence>
<keyword evidence="2" id="KW-1185">Reference proteome</keyword>
<dbReference type="EMBL" id="AWUE01000283">
    <property type="protein sequence ID" value="OMP14331.1"/>
    <property type="molecule type" value="Genomic_DNA"/>
</dbReference>
<gene>
    <name evidence="1" type="ORF">COLO4_00046</name>
</gene>
<name>A0A1R3L4R2_9ROSI</name>
<reference evidence="2" key="1">
    <citation type="submission" date="2013-09" db="EMBL/GenBank/DDBJ databases">
        <title>Corchorus olitorius genome sequencing.</title>
        <authorList>
            <person name="Alam M."/>
            <person name="Haque M.S."/>
            <person name="Islam M.S."/>
            <person name="Emdad E.M."/>
            <person name="Islam M.M."/>
            <person name="Ahmed B."/>
            <person name="Halim A."/>
            <person name="Hossen Q.M.M."/>
            <person name="Hossain M.Z."/>
            <person name="Ahmed R."/>
            <person name="Khan M.M."/>
            <person name="Islam R."/>
            <person name="Rashid M.M."/>
            <person name="Khan S.A."/>
            <person name="Rahman M.S."/>
            <person name="Alam M."/>
            <person name="Yahiya A.S."/>
            <person name="Khan M.S."/>
            <person name="Azam M.S."/>
            <person name="Haque T."/>
            <person name="Lashkar M.Z.H."/>
            <person name="Akhand A.I."/>
            <person name="Morshed G."/>
            <person name="Roy S."/>
            <person name="Uddin K.S."/>
            <person name="Rabeya T."/>
            <person name="Hossain A.S."/>
            <person name="Chowdhury A."/>
            <person name="Snigdha A.R."/>
            <person name="Mortoza M.S."/>
            <person name="Matin S.A."/>
            <person name="Hoque S.M.E."/>
            <person name="Islam M.K."/>
            <person name="Roy D.K."/>
            <person name="Haider R."/>
            <person name="Moosa M.M."/>
            <person name="Elias S.M."/>
            <person name="Hasan A.M."/>
            <person name="Jahan S."/>
            <person name="Shafiuddin M."/>
            <person name="Mahmood N."/>
            <person name="Shommy N.S."/>
        </authorList>
    </citation>
    <scope>NUCLEOTIDE SEQUENCE [LARGE SCALE GENOMIC DNA]</scope>
    <source>
        <strain evidence="2">cv. O-4</strain>
    </source>
</reference>
<accession>A0A1R3L4R2</accession>
<dbReference type="AlphaFoldDB" id="A0A1R3L4R2"/>
<organism evidence="1 2">
    <name type="scientific">Corchorus olitorius</name>
    <dbReference type="NCBI Taxonomy" id="93759"/>
    <lineage>
        <taxon>Eukaryota</taxon>
        <taxon>Viridiplantae</taxon>
        <taxon>Streptophyta</taxon>
        <taxon>Embryophyta</taxon>
        <taxon>Tracheophyta</taxon>
        <taxon>Spermatophyta</taxon>
        <taxon>Magnoliopsida</taxon>
        <taxon>eudicotyledons</taxon>
        <taxon>Gunneridae</taxon>
        <taxon>Pentapetalae</taxon>
        <taxon>rosids</taxon>
        <taxon>malvids</taxon>
        <taxon>Malvales</taxon>
        <taxon>Malvaceae</taxon>
        <taxon>Grewioideae</taxon>
        <taxon>Apeibeae</taxon>
        <taxon>Corchorus</taxon>
    </lineage>
</organism>
<evidence type="ECO:0000313" key="1">
    <source>
        <dbReference type="EMBL" id="OMP14331.1"/>
    </source>
</evidence>